<evidence type="ECO:0000313" key="1">
    <source>
        <dbReference type="EMBL" id="KAK5977198.1"/>
    </source>
</evidence>
<name>A0AAN8G5F1_TRICO</name>
<comment type="caution">
    <text evidence="1">The sequence shown here is derived from an EMBL/GenBank/DDBJ whole genome shotgun (WGS) entry which is preliminary data.</text>
</comment>
<dbReference type="EMBL" id="WIXE01010904">
    <property type="protein sequence ID" value="KAK5977198.1"/>
    <property type="molecule type" value="Genomic_DNA"/>
</dbReference>
<keyword evidence="2" id="KW-1185">Reference proteome</keyword>
<accession>A0AAN8G5F1</accession>
<proteinExistence type="predicted"/>
<reference evidence="1 2" key="1">
    <citation type="submission" date="2019-10" db="EMBL/GenBank/DDBJ databases">
        <title>Assembly and Annotation for the nematode Trichostrongylus colubriformis.</title>
        <authorList>
            <person name="Martin J."/>
        </authorList>
    </citation>
    <scope>NUCLEOTIDE SEQUENCE [LARGE SCALE GENOMIC DNA]</scope>
    <source>
        <strain evidence="1">G859</strain>
        <tissue evidence="1">Whole worm</tissue>
    </source>
</reference>
<organism evidence="1 2">
    <name type="scientific">Trichostrongylus colubriformis</name>
    <name type="common">Black scour worm</name>
    <dbReference type="NCBI Taxonomy" id="6319"/>
    <lineage>
        <taxon>Eukaryota</taxon>
        <taxon>Metazoa</taxon>
        <taxon>Ecdysozoa</taxon>
        <taxon>Nematoda</taxon>
        <taxon>Chromadorea</taxon>
        <taxon>Rhabditida</taxon>
        <taxon>Rhabditina</taxon>
        <taxon>Rhabditomorpha</taxon>
        <taxon>Strongyloidea</taxon>
        <taxon>Trichostrongylidae</taxon>
        <taxon>Trichostrongylus</taxon>
    </lineage>
</organism>
<evidence type="ECO:0000313" key="2">
    <source>
        <dbReference type="Proteomes" id="UP001331761"/>
    </source>
</evidence>
<dbReference type="AlphaFoldDB" id="A0AAN8G5F1"/>
<protein>
    <submittedName>
        <fullName evidence="1">Uncharacterized protein</fullName>
    </submittedName>
</protein>
<gene>
    <name evidence="1" type="ORF">GCK32_007864</name>
</gene>
<sequence length="274" mass="31224">MEVGPAEDIYFLNSSSLMTIPPGTKCEVEIVPKPLTILQMIIYGEEILNGKVIILYDYNRKWPHQFHLLDPYYVTLSPVGRSYVVEINIPSDALPAQLMIRIISMAVKIYFPFKLEQFAVELIPDKDLKFGTFLTRQTSGVYRVGILVDFNSAYRQDSQLAAIESVHQLRQILFFSDKSFITSADRIWEDHGGILFTNTTSVTLAADNNKDALVMVFAWDVTKGKDSFRFDAFADWRRQNFSMRKKKSGPTIMLIGKSSKFDGSLKKVQWVGLV</sequence>
<dbReference type="Proteomes" id="UP001331761">
    <property type="component" value="Unassembled WGS sequence"/>
</dbReference>